<dbReference type="EMBL" id="AKGD01000002">
    <property type="protein sequence ID" value="EIT69200.1"/>
    <property type="molecule type" value="Genomic_DNA"/>
</dbReference>
<sequence length="40" mass="4259">MIRKDRGSNATGTVQAKALMAGEHSAGMRYLIPFPAALQV</sequence>
<reference evidence="1 2" key="1">
    <citation type="journal article" date="2012" name="J. Bacteriol.">
        <title>Genome Sequence of n-Alkane-Degrading Hydrocarboniphaga effusa Strain AP103T (ATCC BAA-332T).</title>
        <authorList>
            <person name="Chang H.K."/>
            <person name="Zylstra G.J."/>
            <person name="Chae J.C."/>
        </authorList>
    </citation>
    <scope>NUCLEOTIDE SEQUENCE [LARGE SCALE GENOMIC DNA]</scope>
    <source>
        <strain evidence="1 2">AP103</strain>
    </source>
</reference>
<evidence type="ECO:0000313" key="1">
    <source>
        <dbReference type="EMBL" id="EIT69200.1"/>
    </source>
</evidence>
<name>I8T5J3_9GAMM</name>
<dbReference type="AlphaFoldDB" id="I8T5J3"/>
<evidence type="ECO:0000313" key="2">
    <source>
        <dbReference type="Proteomes" id="UP000003704"/>
    </source>
</evidence>
<comment type="caution">
    <text evidence="1">The sequence shown here is derived from an EMBL/GenBank/DDBJ whole genome shotgun (WGS) entry which is preliminary data.</text>
</comment>
<keyword evidence="2" id="KW-1185">Reference proteome</keyword>
<protein>
    <submittedName>
        <fullName evidence="1">Uncharacterized protein</fullName>
    </submittedName>
</protein>
<proteinExistence type="predicted"/>
<dbReference type="Proteomes" id="UP000003704">
    <property type="component" value="Unassembled WGS sequence"/>
</dbReference>
<accession>I8T5J3</accession>
<dbReference type="STRING" id="1172194.WQQ_27820"/>
<gene>
    <name evidence="1" type="ORF">WQQ_27820</name>
</gene>
<organism evidence="1 2">
    <name type="scientific">Hydrocarboniphaga effusa AP103</name>
    <dbReference type="NCBI Taxonomy" id="1172194"/>
    <lineage>
        <taxon>Bacteria</taxon>
        <taxon>Pseudomonadati</taxon>
        <taxon>Pseudomonadota</taxon>
        <taxon>Gammaproteobacteria</taxon>
        <taxon>Nevskiales</taxon>
        <taxon>Nevskiaceae</taxon>
        <taxon>Hydrocarboniphaga</taxon>
    </lineage>
</organism>